<dbReference type="OrthoDB" id="10351308at2759"/>
<sequence>MEQEMHAGHTSSSRHSQAAIHAPSDLSSAAAAEAVDHDTYRETAFQQEVAAEVVSRLQVEHPVQEQGSLATVPDASTGAIHSQSYQQQQQDIGDGEHKLAMELLRSVEEDGDRDGQVIVCSAPEADSKLTLFVAQTTGQTVSAAFQNLANQKFSSTAGCCRSTFAVGASVDPSGPGPENLKAGDASTERPGDLGLDDSYIAHLTFRALEQEREEVLKVKDALSSRRS</sequence>
<reference evidence="3" key="1">
    <citation type="submission" date="2025-08" db="UniProtKB">
        <authorList>
            <consortium name="RefSeq"/>
        </authorList>
    </citation>
    <scope>IDENTIFICATION</scope>
</reference>
<dbReference type="Proteomes" id="UP000515125">
    <property type="component" value="Unplaced"/>
</dbReference>
<feature type="region of interest" description="Disordered" evidence="1">
    <location>
        <begin position="169"/>
        <end position="193"/>
    </location>
</feature>
<protein>
    <submittedName>
        <fullName evidence="3">Uncharacterized protein LOC113146489</fullName>
    </submittedName>
</protein>
<evidence type="ECO:0000313" key="3">
    <source>
        <dbReference type="RefSeq" id="XP_026189762.1"/>
    </source>
</evidence>
<accession>A0A6P6RQG4</accession>
<organism evidence="2 3">
    <name type="scientific">Cyclospora cayetanensis</name>
    <dbReference type="NCBI Taxonomy" id="88456"/>
    <lineage>
        <taxon>Eukaryota</taxon>
        <taxon>Sar</taxon>
        <taxon>Alveolata</taxon>
        <taxon>Apicomplexa</taxon>
        <taxon>Conoidasida</taxon>
        <taxon>Coccidia</taxon>
        <taxon>Eucoccidiorida</taxon>
        <taxon>Eimeriorina</taxon>
        <taxon>Eimeriidae</taxon>
        <taxon>Cyclospora</taxon>
    </lineage>
</organism>
<evidence type="ECO:0000313" key="2">
    <source>
        <dbReference type="Proteomes" id="UP000515125"/>
    </source>
</evidence>
<dbReference type="RefSeq" id="XP_026189762.1">
    <property type="nucleotide sequence ID" value="XM_026333977.1"/>
</dbReference>
<gene>
    <name evidence="3" type="primary">LOC113146489</name>
</gene>
<evidence type="ECO:0000256" key="1">
    <source>
        <dbReference type="SAM" id="MobiDB-lite"/>
    </source>
</evidence>
<keyword evidence="2" id="KW-1185">Reference proteome</keyword>
<dbReference type="AlphaFoldDB" id="A0A6P6RQG4"/>
<name>A0A6P6RQG4_9EIME</name>
<feature type="region of interest" description="Disordered" evidence="1">
    <location>
        <begin position="1"/>
        <end position="35"/>
    </location>
</feature>
<dbReference type="GeneID" id="113146489"/>
<proteinExistence type="predicted"/>